<name>A0ABQ4Q385_9BURK</name>
<protein>
    <submittedName>
        <fullName evidence="1">Uncharacterized protein</fullName>
    </submittedName>
</protein>
<proteinExistence type="predicted"/>
<dbReference type="Proteomes" id="UP000887222">
    <property type="component" value="Unassembled WGS sequence"/>
</dbReference>
<reference evidence="1 2" key="1">
    <citation type="journal article" date="2022" name="Int. J. Syst. Evol. Microbiol.">
        <title>Noviherbaspirillum aridicola sp. nov., isolated from an arid soil in Pakistan.</title>
        <authorList>
            <person name="Khan I.U."/>
            <person name="Saqib M."/>
            <person name="Amin A."/>
            <person name="Hussain F."/>
            <person name="Li L."/>
            <person name="Liu Y.H."/>
            <person name="Fang B.Z."/>
            <person name="Ahmed I."/>
            <person name="Li W.J."/>
        </authorList>
    </citation>
    <scope>NUCLEOTIDE SEQUENCE [LARGE SCALE GENOMIC DNA]</scope>
    <source>
        <strain evidence="1 2">NCCP-691</strain>
    </source>
</reference>
<keyword evidence="2" id="KW-1185">Reference proteome</keyword>
<gene>
    <name evidence="1" type="ORF">NCCP691_12280</name>
</gene>
<evidence type="ECO:0000313" key="1">
    <source>
        <dbReference type="EMBL" id="GIZ51214.1"/>
    </source>
</evidence>
<dbReference type="EMBL" id="BPMK01000004">
    <property type="protein sequence ID" value="GIZ51214.1"/>
    <property type="molecule type" value="Genomic_DNA"/>
</dbReference>
<dbReference type="RefSeq" id="WP_220807379.1">
    <property type="nucleotide sequence ID" value="NZ_BPMK01000004.1"/>
</dbReference>
<accession>A0ABQ4Q385</accession>
<evidence type="ECO:0000313" key="2">
    <source>
        <dbReference type="Proteomes" id="UP000887222"/>
    </source>
</evidence>
<comment type="caution">
    <text evidence="1">The sequence shown here is derived from an EMBL/GenBank/DDBJ whole genome shotgun (WGS) entry which is preliminary data.</text>
</comment>
<organism evidence="1 2">
    <name type="scientific">Noviherbaspirillum aridicola</name>
    <dbReference type="NCBI Taxonomy" id="2849687"/>
    <lineage>
        <taxon>Bacteria</taxon>
        <taxon>Pseudomonadati</taxon>
        <taxon>Pseudomonadota</taxon>
        <taxon>Betaproteobacteria</taxon>
        <taxon>Burkholderiales</taxon>
        <taxon>Oxalobacteraceae</taxon>
        <taxon>Noviherbaspirillum</taxon>
    </lineage>
</organism>
<sequence length="185" mass="21424">MNHVAQNVKDQLPEVWEALNRHFVKDNGKVDCKARNKYLEQYIGNDFISENDESRLKWRFTNDHADTGVVRYYWAFKQVMEDENLTDLPNLNNMLAKFGDNGYILDQLYVRFAREDGVLSREELKALDTYIGERVNADSGKPDWNRLKGKGVRVTDDLVEDIIRGKYHMGKNEDAYLSDTGGLPS</sequence>